<evidence type="ECO:0000313" key="1">
    <source>
        <dbReference type="EMBL" id="RYC70035.1"/>
    </source>
</evidence>
<name>A0A4Q2UQT8_9BACT</name>
<comment type="caution">
    <text evidence="1">The sequence shown here is derived from an EMBL/GenBank/DDBJ whole genome shotgun (WGS) entry which is preliminary data.</text>
</comment>
<reference evidence="1 2" key="1">
    <citation type="submission" date="2019-01" db="EMBL/GenBank/DDBJ databases">
        <title>Spirosoma flava sp. nov., a propanil-degrading bacterium isolated from herbicide-contaminated soil.</title>
        <authorList>
            <person name="Zhang L."/>
            <person name="Jiang J.-D."/>
        </authorList>
    </citation>
    <scope>NUCLEOTIDE SEQUENCE [LARGE SCALE GENOMIC DNA]</scope>
    <source>
        <strain evidence="1 2">TY50</strain>
    </source>
</reference>
<keyword evidence="2" id="KW-1185">Reference proteome</keyword>
<organism evidence="1 2">
    <name type="scientific">Spirosoma sordidisoli</name>
    <dbReference type="NCBI Taxonomy" id="2502893"/>
    <lineage>
        <taxon>Bacteria</taxon>
        <taxon>Pseudomonadati</taxon>
        <taxon>Bacteroidota</taxon>
        <taxon>Cytophagia</taxon>
        <taxon>Cytophagales</taxon>
        <taxon>Cytophagaceae</taxon>
        <taxon>Spirosoma</taxon>
    </lineage>
</organism>
<gene>
    <name evidence="1" type="ORF">EQG79_09195</name>
</gene>
<dbReference type="RefSeq" id="WP_129601263.1">
    <property type="nucleotide sequence ID" value="NZ_SBLB01000002.1"/>
</dbReference>
<proteinExistence type="predicted"/>
<dbReference type="AlphaFoldDB" id="A0A4Q2UQT8"/>
<protein>
    <submittedName>
        <fullName evidence="1">Uncharacterized protein</fullName>
    </submittedName>
</protein>
<dbReference type="InterPro" id="IPR019117">
    <property type="entry name" value="CRISPR-assoc_protein_Cmr3"/>
</dbReference>
<evidence type="ECO:0000313" key="2">
    <source>
        <dbReference type="Proteomes" id="UP000290407"/>
    </source>
</evidence>
<sequence length="386" mass="43665">MAIHPYLFRLKPVDTFFFGGERSFGYDGANAQAGVNANYFVKSNYYPQQTTLLGVLRYKLLEAKGWLATGGRPVPDKSNEWIGRHSFKNNDREDKSYGHIHGLSPLFWLHQDTSYLMAPFDWGISWQWQTRGGSTFLGQAIQSNLPKAVKGYDPKKGIARQLINRHGNTCLLDSVYVPQTQEGILKLDKRTEDEQGFYKQTYYRFATPDWSFAFVAYLADEAADTLTPHLLTNGWATVGGEGRPFRLTMEPVLNVADLLALPAQPDTGGPARLTLLSDALVTNEVYEHCDFAVSETVDFRAIETSNMVTNYADLNRDRKPNDAMPQRGQHRQLLLERGSVLYVKDGQTTALRQLLDKPRHFRRIGYNAYTLMNQVPDPTLFTPTPA</sequence>
<accession>A0A4Q2UQT8</accession>
<dbReference type="Proteomes" id="UP000290407">
    <property type="component" value="Unassembled WGS sequence"/>
</dbReference>
<dbReference type="EMBL" id="SBLB01000002">
    <property type="protein sequence ID" value="RYC70035.1"/>
    <property type="molecule type" value="Genomic_DNA"/>
</dbReference>
<dbReference type="Pfam" id="PF09700">
    <property type="entry name" value="Cas_Cmr3"/>
    <property type="match status" value="1"/>
</dbReference>